<dbReference type="PATRIC" id="fig|1158614.3.peg.2727"/>
<organism evidence="1 3">
    <name type="scientific">Enterococcus gilvus ATCC BAA-350</name>
    <dbReference type="NCBI Taxonomy" id="1158614"/>
    <lineage>
        <taxon>Bacteria</taxon>
        <taxon>Bacillati</taxon>
        <taxon>Bacillota</taxon>
        <taxon>Bacilli</taxon>
        <taxon>Lactobacillales</taxon>
        <taxon>Enterococcaceae</taxon>
        <taxon>Enterococcus</taxon>
    </lineage>
</organism>
<gene>
    <name evidence="2" type="ORF">I592_01234</name>
    <name evidence="1" type="ORF">UKC_02732</name>
</gene>
<accession>R2XKU0</accession>
<comment type="caution">
    <text evidence="1">The sequence shown here is derived from an EMBL/GenBank/DDBJ whole genome shotgun (WGS) entry which is preliminary data.</text>
</comment>
<dbReference type="EMBL" id="AJDQ01000008">
    <property type="protein sequence ID" value="EOI55524.1"/>
    <property type="molecule type" value="Genomic_DNA"/>
</dbReference>
<dbReference type="Proteomes" id="UP000013750">
    <property type="component" value="Unassembled WGS sequence"/>
</dbReference>
<evidence type="ECO:0000313" key="1">
    <source>
        <dbReference type="EMBL" id="EOI55524.1"/>
    </source>
</evidence>
<reference evidence="2 4" key="2">
    <citation type="submission" date="2013-03" db="EMBL/GenBank/DDBJ databases">
        <title>The Genome Sequence of Enterococcus gilvus ATCC BAA-350 (PacBio/Illumina hybrid assembly).</title>
        <authorList>
            <consortium name="The Broad Institute Genomics Platform"/>
            <consortium name="The Broad Institute Genome Sequencing Center for Infectious Disease"/>
            <person name="Earl A."/>
            <person name="Russ C."/>
            <person name="Gilmore M."/>
            <person name="Surin D."/>
            <person name="Walker B."/>
            <person name="Young S."/>
            <person name="Zeng Q."/>
            <person name="Gargeya S."/>
            <person name="Fitzgerald M."/>
            <person name="Haas B."/>
            <person name="Abouelleil A."/>
            <person name="Allen A.W."/>
            <person name="Alvarado L."/>
            <person name="Arachchi H.M."/>
            <person name="Berlin A.M."/>
            <person name="Chapman S.B."/>
            <person name="Gainer-Dewar J."/>
            <person name="Goldberg J."/>
            <person name="Griggs A."/>
            <person name="Gujja S."/>
            <person name="Hansen M."/>
            <person name="Howarth C."/>
            <person name="Imamovic A."/>
            <person name="Ireland A."/>
            <person name="Larimer J."/>
            <person name="McCowan C."/>
            <person name="Murphy C."/>
            <person name="Pearson M."/>
            <person name="Poon T.W."/>
            <person name="Priest M."/>
            <person name="Roberts A."/>
            <person name="Saif S."/>
            <person name="Shea T."/>
            <person name="Sisk P."/>
            <person name="Sykes S."/>
            <person name="Wortman J."/>
            <person name="Nusbaum C."/>
            <person name="Birren B."/>
        </authorList>
    </citation>
    <scope>NUCLEOTIDE SEQUENCE [LARGE SCALE GENOMIC DNA]</scope>
    <source>
        <strain evidence="2 4">ATCC BAA-350</strain>
    </source>
</reference>
<sequence>MKKVDIDVLNYVEKMVEKGTNVSFEKIHNEGFETPLIQIIVKNGGIKEFIQYDYEHINSLDDLKEHLDTQISYFNSQICKSSY</sequence>
<evidence type="ECO:0000313" key="3">
    <source>
        <dbReference type="Proteomes" id="UP000013750"/>
    </source>
</evidence>
<evidence type="ECO:0000313" key="4">
    <source>
        <dbReference type="Proteomes" id="UP000014160"/>
    </source>
</evidence>
<keyword evidence="4" id="KW-1185">Reference proteome</keyword>
<evidence type="ECO:0000313" key="2">
    <source>
        <dbReference type="EMBL" id="EOW81933.1"/>
    </source>
</evidence>
<dbReference type="RefSeq" id="WP_010781104.1">
    <property type="nucleotide sequence ID" value="NZ_ASWH01000001.1"/>
</dbReference>
<proteinExistence type="predicted"/>
<dbReference type="HOGENOM" id="CLU_2464274_0_0_9"/>
<name>R2XKU0_9ENTE</name>
<dbReference type="Proteomes" id="UP000014160">
    <property type="component" value="Unassembled WGS sequence"/>
</dbReference>
<dbReference type="EMBL" id="ASWH01000001">
    <property type="protein sequence ID" value="EOW81933.1"/>
    <property type="molecule type" value="Genomic_DNA"/>
</dbReference>
<dbReference type="AlphaFoldDB" id="R2XKU0"/>
<protein>
    <submittedName>
        <fullName evidence="1">Uncharacterized protein</fullName>
    </submittedName>
</protein>
<reference evidence="1 3" key="1">
    <citation type="submission" date="2013-02" db="EMBL/GenBank/DDBJ databases">
        <title>The Genome Sequence of Enterococcus gilvus ATCC BAA-350.</title>
        <authorList>
            <consortium name="The Broad Institute Genome Sequencing Platform"/>
            <consortium name="The Broad Institute Genome Sequencing Center for Infectious Disease"/>
            <person name="Earl A.M."/>
            <person name="Gilmore M.S."/>
            <person name="Lebreton F."/>
            <person name="Walker B."/>
            <person name="Young S.K."/>
            <person name="Zeng Q."/>
            <person name="Gargeya S."/>
            <person name="Fitzgerald M."/>
            <person name="Haas B."/>
            <person name="Abouelleil A."/>
            <person name="Alvarado L."/>
            <person name="Arachchi H.M."/>
            <person name="Berlin A.M."/>
            <person name="Chapman S.B."/>
            <person name="Dewar J."/>
            <person name="Goldberg J."/>
            <person name="Griggs A."/>
            <person name="Gujja S."/>
            <person name="Hansen M."/>
            <person name="Howarth C."/>
            <person name="Imamovic A."/>
            <person name="Larimer J."/>
            <person name="McCowan C."/>
            <person name="Murphy C."/>
            <person name="Neiman D."/>
            <person name="Pearson M."/>
            <person name="Priest M."/>
            <person name="Roberts A."/>
            <person name="Saif S."/>
            <person name="Shea T."/>
            <person name="Sisk P."/>
            <person name="Sykes S."/>
            <person name="Wortman J."/>
            <person name="Nusbaum C."/>
            <person name="Birren B."/>
        </authorList>
    </citation>
    <scope>NUCLEOTIDE SEQUENCE [LARGE SCALE GENOMIC DNA]</scope>
    <source>
        <strain evidence="1 3">ATCC BAA-350</strain>
    </source>
</reference>